<evidence type="ECO:0000313" key="8">
    <source>
        <dbReference type="Proteomes" id="UP000001026"/>
    </source>
</evidence>
<dbReference type="Proteomes" id="UP000001026">
    <property type="component" value="Chromosome"/>
</dbReference>
<evidence type="ECO:0000259" key="6">
    <source>
        <dbReference type="Pfam" id="PF01694"/>
    </source>
</evidence>
<dbReference type="MEROPS" id="S54.A15"/>
<evidence type="ECO:0000256" key="1">
    <source>
        <dbReference type="ARBA" id="ARBA00004141"/>
    </source>
</evidence>
<organism evidence="7 8">
    <name type="scientific">Prochlorococcus marinus subsp. pastoris (strain CCMP1986 / NIES-2087 / MED4)</name>
    <dbReference type="NCBI Taxonomy" id="59919"/>
    <lineage>
        <taxon>Bacteria</taxon>
        <taxon>Bacillati</taxon>
        <taxon>Cyanobacteriota</taxon>
        <taxon>Cyanophyceae</taxon>
        <taxon>Synechococcales</taxon>
        <taxon>Prochlorococcaceae</taxon>
        <taxon>Prochlorococcus</taxon>
    </lineage>
</organism>
<proteinExistence type="predicted"/>
<dbReference type="GO" id="GO:0016020">
    <property type="term" value="C:membrane"/>
    <property type="evidence" value="ECO:0007669"/>
    <property type="project" value="UniProtKB-SubCell"/>
</dbReference>
<feature type="transmembrane region" description="Helical" evidence="5">
    <location>
        <begin position="12"/>
        <end position="30"/>
    </location>
</feature>
<dbReference type="InterPro" id="IPR035952">
    <property type="entry name" value="Rhomboid-like_sf"/>
</dbReference>
<dbReference type="Gene3D" id="1.20.1540.10">
    <property type="entry name" value="Rhomboid-like"/>
    <property type="match status" value="1"/>
</dbReference>
<comment type="subcellular location">
    <subcellularLocation>
        <location evidence="1">Membrane</location>
        <topology evidence="1">Multi-pass membrane protein</topology>
    </subcellularLocation>
</comment>
<sequence>MNLILKIIKKEAQFIIPSFLCFLLFVIINFKRFFLVPELSYWSSYIITQPYRILSYSFVHKDFNHLLSNFFGIIVVRYCFINLNLKNIFLFLYLIILLIPIQTFFLFIVDNFIFYNPNHLLVGFSGIIFGTFSFILLSSLYGKEYILNIFIGLKKNNEIYKLMTVFLSLGIVYSLLPTISLSGHIAGILSGFIIFIL</sequence>
<evidence type="ECO:0000256" key="4">
    <source>
        <dbReference type="ARBA" id="ARBA00023136"/>
    </source>
</evidence>
<feature type="domain" description="Peptidase S54 rhomboid" evidence="6">
    <location>
        <begin position="49"/>
        <end position="195"/>
    </location>
</feature>
<evidence type="ECO:0000256" key="5">
    <source>
        <dbReference type="SAM" id="Phobius"/>
    </source>
</evidence>
<evidence type="ECO:0000256" key="2">
    <source>
        <dbReference type="ARBA" id="ARBA00022692"/>
    </source>
</evidence>
<dbReference type="HOGENOM" id="CLU_1330976_0_0_3"/>
<name>Q7TUF2_PROMP</name>
<dbReference type="KEGG" id="pmm:PMM0332"/>
<dbReference type="InterPro" id="IPR022764">
    <property type="entry name" value="Peptidase_S54_rhomboid_dom"/>
</dbReference>
<evidence type="ECO:0000256" key="3">
    <source>
        <dbReference type="ARBA" id="ARBA00022989"/>
    </source>
</evidence>
<dbReference type="Pfam" id="PF01694">
    <property type="entry name" value="Rhomboid"/>
    <property type="match status" value="1"/>
</dbReference>
<dbReference type="GO" id="GO:0004252">
    <property type="term" value="F:serine-type endopeptidase activity"/>
    <property type="evidence" value="ECO:0007669"/>
    <property type="project" value="InterPro"/>
</dbReference>
<evidence type="ECO:0000313" key="7">
    <source>
        <dbReference type="EMBL" id="CAE18791.1"/>
    </source>
</evidence>
<feature type="transmembrane region" description="Helical" evidence="5">
    <location>
        <begin position="63"/>
        <end position="81"/>
    </location>
</feature>
<dbReference type="eggNOG" id="ENOG5030I2W">
    <property type="taxonomic scope" value="Bacteria"/>
</dbReference>
<dbReference type="EMBL" id="BX548174">
    <property type="protein sequence ID" value="CAE18791.1"/>
    <property type="molecule type" value="Genomic_DNA"/>
</dbReference>
<dbReference type="RefSeq" id="WP_011131969.1">
    <property type="nucleotide sequence ID" value="NZ_CP138922.1"/>
</dbReference>
<dbReference type="AlphaFoldDB" id="Q7TUF2"/>
<feature type="transmembrane region" description="Helical" evidence="5">
    <location>
        <begin position="162"/>
        <end position="195"/>
    </location>
</feature>
<keyword evidence="3 5" id="KW-1133">Transmembrane helix</keyword>
<keyword evidence="4 5" id="KW-0472">Membrane</keyword>
<accession>Q7TUF2</accession>
<feature type="transmembrane region" description="Helical" evidence="5">
    <location>
        <begin position="120"/>
        <end position="141"/>
    </location>
</feature>
<keyword evidence="2 5" id="KW-0812">Transmembrane</keyword>
<dbReference type="STRING" id="59919.PMM0332"/>
<reference evidence="7 8" key="1">
    <citation type="journal article" date="2003" name="Nature">
        <title>Genome divergence in two Prochlorococcus ecotypes reflects oceanic niche differentiation.</title>
        <authorList>
            <person name="Rocap G."/>
            <person name="Larimer F.W."/>
            <person name="Lamerdin J.E."/>
            <person name="Malfatti S."/>
            <person name="Chain P."/>
            <person name="Ahlgren N.A."/>
            <person name="Arellano A."/>
            <person name="Coleman M."/>
            <person name="Hauser L."/>
            <person name="Hess W.R."/>
            <person name="Johnson Z.I."/>
            <person name="Land M.L."/>
            <person name="Lindell D."/>
            <person name="Post A.F."/>
            <person name="Regala W."/>
            <person name="Shah M."/>
            <person name="Shaw S.L."/>
            <person name="Steglich C."/>
            <person name="Sullivan M.B."/>
            <person name="Ting C.S."/>
            <person name="Tolonen A."/>
            <person name="Webb E.A."/>
            <person name="Zinser E.R."/>
            <person name="Chisholm S.W."/>
        </authorList>
    </citation>
    <scope>NUCLEOTIDE SEQUENCE [LARGE SCALE GENOMIC DNA]</scope>
    <source>
        <strain evidence="8">CCMP1986 / NIES-2087 / MED4</strain>
    </source>
</reference>
<feature type="transmembrane region" description="Helical" evidence="5">
    <location>
        <begin position="88"/>
        <end position="108"/>
    </location>
</feature>
<gene>
    <name evidence="7" type="ordered locus">PMM0332</name>
</gene>
<dbReference type="SUPFAM" id="SSF144091">
    <property type="entry name" value="Rhomboid-like"/>
    <property type="match status" value="1"/>
</dbReference>
<protein>
    <submittedName>
        <fullName evidence="7">Possible Rhomboid family</fullName>
    </submittedName>
</protein>